<reference evidence="1" key="1">
    <citation type="submission" date="2016-10" db="EMBL/GenBank/DDBJ databases">
        <authorList>
            <person name="Benchimol M."/>
            <person name="Almeida L.G."/>
            <person name="Vasconcelos A.T."/>
            <person name="Perreira-Neves A."/>
            <person name="Rosa I.A."/>
            <person name="Tasca T."/>
            <person name="Bogo M.R."/>
            <person name="de Souza W."/>
        </authorList>
    </citation>
    <scope>NUCLEOTIDE SEQUENCE [LARGE SCALE GENOMIC DNA]</scope>
    <source>
        <strain evidence="1">K</strain>
    </source>
</reference>
<comment type="caution">
    <text evidence="1">The sequence shown here is derived from an EMBL/GenBank/DDBJ whole genome shotgun (WGS) entry which is preliminary data.</text>
</comment>
<proteinExistence type="predicted"/>
<organism evidence="1 2">
    <name type="scientific">Tritrichomonas foetus</name>
    <dbReference type="NCBI Taxonomy" id="1144522"/>
    <lineage>
        <taxon>Eukaryota</taxon>
        <taxon>Metamonada</taxon>
        <taxon>Parabasalia</taxon>
        <taxon>Tritrichomonadida</taxon>
        <taxon>Tritrichomonadidae</taxon>
        <taxon>Tritrichomonas</taxon>
    </lineage>
</organism>
<evidence type="ECO:0000313" key="1">
    <source>
        <dbReference type="EMBL" id="OHT09939.1"/>
    </source>
</evidence>
<dbReference type="EMBL" id="MLAK01000626">
    <property type="protein sequence ID" value="OHT09939.1"/>
    <property type="molecule type" value="Genomic_DNA"/>
</dbReference>
<dbReference type="GeneID" id="94836426"/>
<dbReference type="RefSeq" id="XP_068363075.1">
    <property type="nucleotide sequence ID" value="XM_068501722.1"/>
</dbReference>
<dbReference type="VEuPathDB" id="TrichDB:TRFO_21030"/>
<evidence type="ECO:0000313" key="2">
    <source>
        <dbReference type="Proteomes" id="UP000179807"/>
    </source>
</evidence>
<dbReference type="Proteomes" id="UP000179807">
    <property type="component" value="Unassembled WGS sequence"/>
</dbReference>
<protein>
    <submittedName>
        <fullName evidence="1">Uncharacterized protein</fullName>
    </submittedName>
</protein>
<name>A0A1J4KFH6_9EUKA</name>
<keyword evidence="2" id="KW-1185">Reference proteome</keyword>
<accession>A0A1J4KFH6</accession>
<dbReference type="AlphaFoldDB" id="A0A1J4KFH6"/>
<sequence length="161" mass="18881">MHAPAQKRLNFNIKQMGYTSSLHKYSPNKGTLLSLETDFGSLLSSNFPLPPNIDALWDKIGCKASFTQFYSEIQKPGLTDRVLNEFFKERPEIELARRFQEFGRCMKFIFPNMNLFTFMCQPKLDVNHLFSIIPDDSRFLFCSTVRMMNILMQNRSYQEKI</sequence>
<gene>
    <name evidence="1" type="ORF">TRFO_21030</name>
</gene>